<organism evidence="3 4">
    <name type="scientific">Botryobasidium botryosum (strain FD-172 SS1)</name>
    <dbReference type="NCBI Taxonomy" id="930990"/>
    <lineage>
        <taxon>Eukaryota</taxon>
        <taxon>Fungi</taxon>
        <taxon>Dikarya</taxon>
        <taxon>Basidiomycota</taxon>
        <taxon>Agaricomycotina</taxon>
        <taxon>Agaricomycetes</taxon>
        <taxon>Cantharellales</taxon>
        <taxon>Botryobasidiaceae</taxon>
        <taxon>Botryobasidium</taxon>
    </lineage>
</organism>
<dbReference type="HOGENOM" id="CLU_499637_0_0_1"/>
<dbReference type="Proteomes" id="UP000027195">
    <property type="component" value="Unassembled WGS sequence"/>
</dbReference>
<sequence length="590" mass="66596">MATPQGSVEDTPLSVWEASLKSVAEALNALLSATNALDDECSGKARNLVPGSRMLEQAAVEAIYSRVAEEYVGLDDFEQKIRSVRTTMQMLRNQSYTLVPINRLPDECLSAIFVMGSELDDGSRDDIGYTSEDVADESEGEEEEEVEEEESEEEGDDEEDEEDEGNDEDDDADDGVDEEEEPVVHDSRSFGLLVSQVCRRWRKVALDSGQLWTRIELTDQPPFEAMELWLERSRNYPLDVILNTEPFGVDGKALTLNLRMALEVLKSYVSQCAEPRCIDLTINSRSHKSIMLILSELSQLHRQLRLRTLKLVDRSRVFSGARGGKWKTAQLLELMRGVRNLQLREYRFPWDHPVYTNLAELRITGIESANQPTVAQFQAVLRSCPLLELLDLNRISIIADSHTRPSSTLMDCLRTIKVTDLDFDTFASIFELIRAPQLARLGIHTMHPGVLGSFEDARFTQVVSRFFTNPSQSMQCLSISDAEFTLLSPSIITLLRKLPGLTSLEICLVEDVHLILQALSHENVCPELRSLTLVDCDWKPEDLSVALLALVANRKHSRPIERLITRFCGLKTSAFVSLRKRVPYFVRTES</sequence>
<proteinExistence type="predicted"/>
<dbReference type="InterPro" id="IPR001810">
    <property type="entry name" value="F-box_dom"/>
</dbReference>
<evidence type="ECO:0000313" key="3">
    <source>
        <dbReference type="EMBL" id="KDQ16061.1"/>
    </source>
</evidence>
<dbReference type="InterPro" id="IPR036047">
    <property type="entry name" value="F-box-like_dom_sf"/>
</dbReference>
<gene>
    <name evidence="3" type="ORF">BOTBODRAFT_173339</name>
</gene>
<dbReference type="EMBL" id="KL198029">
    <property type="protein sequence ID" value="KDQ16061.1"/>
    <property type="molecule type" value="Genomic_DNA"/>
</dbReference>
<accession>A0A067MWX7</accession>
<dbReference type="OrthoDB" id="2269034at2759"/>
<reference evidence="4" key="1">
    <citation type="journal article" date="2014" name="Proc. Natl. Acad. Sci. U.S.A.">
        <title>Extensive sampling of basidiomycete genomes demonstrates inadequacy of the white-rot/brown-rot paradigm for wood decay fungi.</title>
        <authorList>
            <person name="Riley R."/>
            <person name="Salamov A.A."/>
            <person name="Brown D.W."/>
            <person name="Nagy L.G."/>
            <person name="Floudas D."/>
            <person name="Held B.W."/>
            <person name="Levasseur A."/>
            <person name="Lombard V."/>
            <person name="Morin E."/>
            <person name="Otillar R."/>
            <person name="Lindquist E.A."/>
            <person name="Sun H."/>
            <person name="LaButti K.M."/>
            <person name="Schmutz J."/>
            <person name="Jabbour D."/>
            <person name="Luo H."/>
            <person name="Baker S.E."/>
            <person name="Pisabarro A.G."/>
            <person name="Walton J.D."/>
            <person name="Blanchette R.A."/>
            <person name="Henrissat B."/>
            <person name="Martin F."/>
            <person name="Cullen D."/>
            <person name="Hibbett D.S."/>
            <person name="Grigoriev I.V."/>
        </authorList>
    </citation>
    <scope>NUCLEOTIDE SEQUENCE [LARGE SCALE GENOMIC DNA]</scope>
    <source>
        <strain evidence="4">FD-172 SS1</strain>
    </source>
</reference>
<dbReference type="SUPFAM" id="SSF52047">
    <property type="entry name" value="RNI-like"/>
    <property type="match status" value="1"/>
</dbReference>
<feature type="domain" description="F-box" evidence="2">
    <location>
        <begin position="194"/>
        <end position="216"/>
    </location>
</feature>
<dbReference type="PANTHER" id="PTHR38926:SF72">
    <property type="entry name" value="IM:7136021-RELATED"/>
    <property type="match status" value="1"/>
</dbReference>
<dbReference type="InterPro" id="IPR032675">
    <property type="entry name" value="LRR_dom_sf"/>
</dbReference>
<dbReference type="Pfam" id="PF12937">
    <property type="entry name" value="F-box-like"/>
    <property type="match status" value="1"/>
</dbReference>
<feature type="region of interest" description="Disordered" evidence="1">
    <location>
        <begin position="122"/>
        <end position="185"/>
    </location>
</feature>
<dbReference type="SUPFAM" id="SSF81383">
    <property type="entry name" value="F-box domain"/>
    <property type="match status" value="1"/>
</dbReference>
<feature type="compositionally biased region" description="Acidic residues" evidence="1">
    <location>
        <begin position="133"/>
        <end position="181"/>
    </location>
</feature>
<evidence type="ECO:0000313" key="4">
    <source>
        <dbReference type="Proteomes" id="UP000027195"/>
    </source>
</evidence>
<dbReference type="Gene3D" id="3.80.10.10">
    <property type="entry name" value="Ribonuclease Inhibitor"/>
    <property type="match status" value="1"/>
</dbReference>
<dbReference type="PANTHER" id="PTHR38926">
    <property type="entry name" value="F-BOX DOMAIN CONTAINING PROTEIN, EXPRESSED"/>
    <property type="match status" value="1"/>
</dbReference>
<evidence type="ECO:0000259" key="2">
    <source>
        <dbReference type="Pfam" id="PF12937"/>
    </source>
</evidence>
<evidence type="ECO:0000256" key="1">
    <source>
        <dbReference type="SAM" id="MobiDB-lite"/>
    </source>
</evidence>
<keyword evidence="4" id="KW-1185">Reference proteome</keyword>
<dbReference type="InParanoid" id="A0A067MWX7"/>
<dbReference type="AlphaFoldDB" id="A0A067MWX7"/>
<name>A0A067MWX7_BOTB1</name>
<protein>
    <recommendedName>
        <fullName evidence="2">F-box domain-containing protein</fullName>
    </recommendedName>
</protein>